<feature type="region of interest" description="Disordered" evidence="1">
    <location>
        <begin position="79"/>
        <end position="109"/>
    </location>
</feature>
<evidence type="ECO:0000313" key="4">
    <source>
        <dbReference type="Proteomes" id="UP001216150"/>
    </source>
</evidence>
<proteinExistence type="predicted"/>
<dbReference type="InterPro" id="IPR010473">
    <property type="entry name" value="GTPase-bd"/>
</dbReference>
<dbReference type="GO" id="GO:0031267">
    <property type="term" value="F:small GTPase binding"/>
    <property type="evidence" value="ECO:0007669"/>
    <property type="project" value="InterPro"/>
</dbReference>
<dbReference type="GO" id="GO:0030036">
    <property type="term" value="P:actin cytoskeleton organization"/>
    <property type="evidence" value="ECO:0007669"/>
    <property type="project" value="InterPro"/>
</dbReference>
<dbReference type="Gene3D" id="1.25.10.10">
    <property type="entry name" value="Leucine-rich Repeat Variant"/>
    <property type="match status" value="1"/>
</dbReference>
<feature type="domain" description="Formin GTPase-binding" evidence="2">
    <location>
        <begin position="66"/>
        <end position="249"/>
    </location>
</feature>
<gene>
    <name evidence="3" type="ORF">N7450_000391</name>
</gene>
<dbReference type="InterPro" id="IPR051661">
    <property type="entry name" value="Actin_filament_regulator"/>
</dbReference>
<dbReference type="EMBL" id="JAQJAC010000001">
    <property type="protein sequence ID" value="KAJ5599324.1"/>
    <property type="molecule type" value="Genomic_DNA"/>
</dbReference>
<protein>
    <recommendedName>
        <fullName evidence="2">Formin GTPase-binding domain-containing protein</fullName>
    </recommendedName>
</protein>
<accession>A0AAD6H0F0</accession>
<dbReference type="Proteomes" id="UP001216150">
    <property type="component" value="Unassembled WGS sequence"/>
</dbReference>
<keyword evidence="4" id="KW-1185">Reference proteome</keyword>
<reference evidence="3 4" key="1">
    <citation type="journal article" date="2023" name="IMA Fungus">
        <title>Comparative genomic study of the Penicillium genus elucidates a diverse pangenome and 15 lateral gene transfer events.</title>
        <authorList>
            <person name="Petersen C."/>
            <person name="Sorensen T."/>
            <person name="Nielsen M.R."/>
            <person name="Sondergaard T.E."/>
            <person name="Sorensen J.L."/>
            <person name="Fitzpatrick D.A."/>
            <person name="Frisvad J.C."/>
            <person name="Nielsen K.L."/>
        </authorList>
    </citation>
    <scope>NUCLEOTIDE SEQUENCE [LARGE SCALE GENOMIC DNA]</scope>
    <source>
        <strain evidence="3 4">IBT 29057</strain>
    </source>
</reference>
<organism evidence="3 4">
    <name type="scientific">Penicillium hetheringtonii</name>
    <dbReference type="NCBI Taxonomy" id="911720"/>
    <lineage>
        <taxon>Eukaryota</taxon>
        <taxon>Fungi</taxon>
        <taxon>Dikarya</taxon>
        <taxon>Ascomycota</taxon>
        <taxon>Pezizomycotina</taxon>
        <taxon>Eurotiomycetes</taxon>
        <taxon>Eurotiomycetidae</taxon>
        <taxon>Eurotiales</taxon>
        <taxon>Aspergillaceae</taxon>
        <taxon>Penicillium</taxon>
    </lineage>
</organism>
<evidence type="ECO:0000259" key="2">
    <source>
        <dbReference type="Pfam" id="PF06371"/>
    </source>
</evidence>
<comment type="caution">
    <text evidence="3">The sequence shown here is derived from an EMBL/GenBank/DDBJ whole genome shotgun (WGS) entry which is preliminary data.</text>
</comment>
<dbReference type="InterPro" id="IPR016024">
    <property type="entry name" value="ARM-type_fold"/>
</dbReference>
<evidence type="ECO:0000313" key="3">
    <source>
        <dbReference type="EMBL" id="KAJ5599324.1"/>
    </source>
</evidence>
<dbReference type="SUPFAM" id="SSF48371">
    <property type="entry name" value="ARM repeat"/>
    <property type="match status" value="1"/>
</dbReference>
<evidence type="ECO:0000256" key="1">
    <source>
        <dbReference type="SAM" id="MobiDB-lite"/>
    </source>
</evidence>
<dbReference type="GO" id="GO:0003779">
    <property type="term" value="F:actin binding"/>
    <property type="evidence" value="ECO:0007669"/>
    <property type="project" value="InterPro"/>
</dbReference>
<dbReference type="PANTHER" id="PTHR47102">
    <property type="entry name" value="PROTEIN BNI1"/>
    <property type="match status" value="1"/>
</dbReference>
<dbReference type="InterPro" id="IPR011989">
    <property type="entry name" value="ARM-like"/>
</dbReference>
<name>A0AAD6H0F0_9EURO</name>
<dbReference type="PANTHER" id="PTHR47102:SF2">
    <property type="entry name" value="PROTEIN BNI1"/>
    <property type="match status" value="1"/>
</dbReference>
<dbReference type="Pfam" id="PF06371">
    <property type="entry name" value="Drf_GBD"/>
    <property type="match status" value="1"/>
</dbReference>
<dbReference type="AlphaFoldDB" id="A0AAD6H0F0"/>
<sequence>MAPSAARRLSVGDVLEHAWLKDISIESIKKTLPMETQNDSSAYQNQAGSLTISSEISQINRRIDEAMLETIEFFAEEKSRDREESKSRRKHMNDSEKLRSVEKSETSTKNVDESHSGWYIKAIRAGSVTTKQLFSLSETWKSRGYTNGAVSQAEDFIKNGGVVALVNLLNKINTVNFWTLPTFITAFAIPKESVELGKRAAVCLFTLTRYPEGVNEALRNQKIITSLIHALVAWDIFTRERATAALTRLMLNQVNDKPLEQNQEAHAVITRKLAEIQPHSKTRWYNIWVSNVSLTLDDLLERSIYPVEEKKIALGYLDSTLLMMNQLVKGANYSSKLREDIVEALQKAGVNNPRVLFFDRLHKLGSPKIDKQIQDAVINGLVHRHEIQWSSE</sequence>